<gene>
    <name evidence="1" type="ORF">J2X78_001398</name>
</gene>
<protein>
    <submittedName>
        <fullName evidence="1">RNA polymerase sigma-70 factor (ECF subfamily)</fullName>
    </submittedName>
</protein>
<dbReference type="EMBL" id="JAVDTF010000001">
    <property type="protein sequence ID" value="MDR6782846.1"/>
    <property type="molecule type" value="Genomic_DNA"/>
</dbReference>
<comment type="caution">
    <text evidence="1">The sequence shown here is derived from an EMBL/GenBank/DDBJ whole genome shotgun (WGS) entry which is preliminary data.</text>
</comment>
<organism evidence="1 2">
    <name type="scientific">Pedobacter africanus</name>
    <dbReference type="NCBI Taxonomy" id="151894"/>
    <lineage>
        <taxon>Bacteria</taxon>
        <taxon>Pseudomonadati</taxon>
        <taxon>Bacteroidota</taxon>
        <taxon>Sphingobacteriia</taxon>
        <taxon>Sphingobacteriales</taxon>
        <taxon>Sphingobacteriaceae</taxon>
        <taxon>Pedobacter</taxon>
    </lineage>
</organism>
<keyword evidence="2" id="KW-1185">Reference proteome</keyword>
<reference evidence="1" key="1">
    <citation type="submission" date="2023-07" db="EMBL/GenBank/DDBJ databases">
        <title>Sorghum-associated microbial communities from plants grown in Nebraska, USA.</title>
        <authorList>
            <person name="Schachtman D."/>
        </authorList>
    </citation>
    <scope>NUCLEOTIDE SEQUENCE</scope>
    <source>
        <strain evidence="1">2697</strain>
    </source>
</reference>
<name>A0ACC6KUF3_9SPHI</name>
<evidence type="ECO:0000313" key="2">
    <source>
        <dbReference type="Proteomes" id="UP001246858"/>
    </source>
</evidence>
<evidence type="ECO:0000313" key="1">
    <source>
        <dbReference type="EMBL" id="MDR6782846.1"/>
    </source>
</evidence>
<accession>A0ACC6KUF3</accession>
<sequence length="196" mass="22704">MVIKPLHEEAELLAKIAEGDHLAFKVIYDQYYRQVYNFAFKWIQDKESAQEIVQETMLHLWELGYKLKHIHHVEAYLKTIAKRKAIDVFRAKILQEKSVRALATAYIDGHNETEEGILMREARNILAEGISQLPAQQQQVYKLCQQQGLKYEEAARQLGISHGTVQTHMKLALKFLRAHVLKNTDVAVLLVILKLF</sequence>
<proteinExistence type="predicted"/>
<dbReference type="Proteomes" id="UP001246858">
    <property type="component" value="Unassembled WGS sequence"/>
</dbReference>